<evidence type="ECO:0000313" key="1">
    <source>
        <dbReference type="EMBL" id="QGF21261.1"/>
    </source>
</evidence>
<dbReference type="EMBL" id="MN545971">
    <property type="protein sequence ID" value="QGF21261.1"/>
    <property type="molecule type" value="Genomic_DNA"/>
</dbReference>
<proteinExistence type="predicted"/>
<accession>A0ABX6D791</accession>
<name>A0ABX6D791_9CAUD</name>
<evidence type="ECO:0000313" key="2">
    <source>
        <dbReference type="Proteomes" id="UP000397058"/>
    </source>
</evidence>
<organism evidence="1 2">
    <name type="scientific">Citrobacter phage HCF1</name>
    <dbReference type="NCBI Taxonomy" id="2849700"/>
    <lineage>
        <taxon>Viruses</taxon>
        <taxon>Duplodnaviria</taxon>
        <taxon>Heunggongvirae</taxon>
        <taxon>Uroviricota</taxon>
        <taxon>Caudoviricetes</taxon>
        <taxon>Drexlerviridae</taxon>
        <taxon>Hicfunavirus</taxon>
        <taxon>Hicfunavirus HCF1</taxon>
    </lineage>
</organism>
<sequence length="81" mass="9490">MIRVIHKTDTDPEETLCYEPTGNIAPLMSYQLAYIQDHHHHIRVIHKTDTDPEETLCYEPTGNIAPLMSYQLAYIQDHHHH</sequence>
<protein>
    <submittedName>
        <fullName evidence="1">Uncharacterized protein</fullName>
    </submittedName>
</protein>
<gene>
    <name evidence="1" type="ORF">HCF1_62</name>
</gene>
<reference evidence="1 2" key="1">
    <citation type="submission" date="2019-10" db="EMBL/GenBank/DDBJ databases">
        <authorList>
            <person name="Kumar P."/>
            <person name="Meghvansi M.K."/>
            <person name="Kamboj D.V."/>
        </authorList>
    </citation>
    <scope>NUCLEOTIDE SEQUENCE [LARGE SCALE GENOMIC DNA]</scope>
</reference>
<keyword evidence="2" id="KW-1185">Reference proteome</keyword>
<dbReference type="Proteomes" id="UP000397058">
    <property type="component" value="Segment"/>
</dbReference>